<proteinExistence type="predicted"/>
<evidence type="ECO:0000256" key="4">
    <source>
        <dbReference type="ARBA" id="ARBA00023136"/>
    </source>
</evidence>
<dbReference type="EMBL" id="JAIBSC010000063">
    <property type="protein sequence ID" value="KAH1902047.1"/>
    <property type="molecule type" value="Genomic_DNA"/>
</dbReference>
<evidence type="ECO:0000313" key="8">
    <source>
        <dbReference type="Proteomes" id="UP000813423"/>
    </source>
</evidence>
<dbReference type="PANTHER" id="PTHR34187:SF3">
    <property type="entry name" value="DUF DOMAIN PROTEIN (AFU_ORTHOLOGUE AFUA_6G11150)"/>
    <property type="match status" value="1"/>
</dbReference>
<feature type="transmembrane region" description="Helical" evidence="5">
    <location>
        <begin position="105"/>
        <end position="128"/>
    </location>
</feature>
<comment type="caution">
    <text evidence="7">The sequence shown here is derived from an EMBL/GenBank/DDBJ whole genome shotgun (WGS) entry which is preliminary data.</text>
</comment>
<evidence type="ECO:0000256" key="3">
    <source>
        <dbReference type="ARBA" id="ARBA00022989"/>
    </source>
</evidence>
<organism evidence="7 8">
    <name type="scientific">Aspergillus fumigatus</name>
    <name type="common">Neosartorya fumigata</name>
    <dbReference type="NCBI Taxonomy" id="746128"/>
    <lineage>
        <taxon>Eukaryota</taxon>
        <taxon>Fungi</taxon>
        <taxon>Dikarya</taxon>
        <taxon>Ascomycota</taxon>
        <taxon>Pezizomycotina</taxon>
        <taxon>Eurotiomycetes</taxon>
        <taxon>Eurotiomycetidae</taxon>
        <taxon>Eurotiales</taxon>
        <taxon>Aspergillaceae</taxon>
        <taxon>Aspergillus</taxon>
        <taxon>Aspergillus subgen. Fumigati</taxon>
    </lineage>
</organism>
<dbReference type="GO" id="GO:0012505">
    <property type="term" value="C:endomembrane system"/>
    <property type="evidence" value="ECO:0007669"/>
    <property type="project" value="UniProtKB-SubCell"/>
</dbReference>
<gene>
    <name evidence="7" type="ORF">KXV57_007736</name>
</gene>
<evidence type="ECO:0000256" key="5">
    <source>
        <dbReference type="SAM" id="Phobius"/>
    </source>
</evidence>
<comment type="subcellular location">
    <subcellularLocation>
        <location evidence="1">Endomembrane system</location>
        <topology evidence="1">Multi-pass membrane protein</topology>
    </subcellularLocation>
</comment>
<dbReference type="OMA" id="HACCAPI"/>
<accession>A0A229W984</accession>
<dbReference type="AlphaFoldDB" id="A0A229W984"/>
<dbReference type="Pfam" id="PF02656">
    <property type="entry name" value="DUF202"/>
    <property type="match status" value="1"/>
</dbReference>
<reference evidence="7" key="1">
    <citation type="submission" date="2021-08" db="EMBL/GenBank/DDBJ databases">
        <title>Global Aspergillus fumigatus from environmental and clinical sources.</title>
        <authorList>
            <person name="Barber A."/>
            <person name="Sae-Ong T."/>
        </authorList>
    </citation>
    <scope>NUCLEOTIDE SEQUENCE</scope>
    <source>
        <strain evidence="7">NRZ-2016-071</strain>
    </source>
</reference>
<feature type="transmembrane region" description="Helical" evidence="5">
    <location>
        <begin position="76"/>
        <end position="93"/>
    </location>
</feature>
<dbReference type="Proteomes" id="UP000813423">
    <property type="component" value="Unassembled WGS sequence"/>
</dbReference>
<protein>
    <recommendedName>
        <fullName evidence="6">DUF202 domain-containing protein</fullName>
    </recommendedName>
</protein>
<keyword evidence="4 5" id="KW-0472">Membrane</keyword>
<feature type="transmembrane region" description="Helical" evidence="5">
    <location>
        <begin position="149"/>
        <end position="170"/>
    </location>
</feature>
<evidence type="ECO:0000259" key="6">
    <source>
        <dbReference type="Pfam" id="PF02656"/>
    </source>
</evidence>
<keyword evidence="2 5" id="KW-0812">Transmembrane</keyword>
<feature type="domain" description="DUF202" evidence="6">
    <location>
        <begin position="61"/>
        <end position="131"/>
    </location>
</feature>
<evidence type="ECO:0000313" key="7">
    <source>
        <dbReference type="EMBL" id="KAH1902047.1"/>
    </source>
</evidence>
<dbReference type="PANTHER" id="PTHR34187">
    <property type="entry name" value="FGR18P"/>
    <property type="match status" value="1"/>
</dbReference>
<dbReference type="InterPro" id="IPR003807">
    <property type="entry name" value="DUF202"/>
</dbReference>
<sequence>MPEQTAGQDLPSLRPRYNPIINVTNSDPVLVEEHLQDKRHLFLSRPLFGALLFENVASDARDHCANERTFLSWLRLSMYLAVVSIAIIISFHFRSQPTSLERHLALPLGVTFWVLSLTCLANGFGNYIRTVVKYSRKAALVQSGWRTQLTFTVVGLVIFGCCILFIVTGAETRR</sequence>
<keyword evidence="3 5" id="KW-1133">Transmembrane helix</keyword>
<dbReference type="InterPro" id="IPR052053">
    <property type="entry name" value="IM_YidH-like"/>
</dbReference>
<evidence type="ECO:0000256" key="2">
    <source>
        <dbReference type="ARBA" id="ARBA00022692"/>
    </source>
</evidence>
<evidence type="ECO:0000256" key="1">
    <source>
        <dbReference type="ARBA" id="ARBA00004127"/>
    </source>
</evidence>
<name>A0A229W984_ASPFM</name>